<accession>A0AAY5L4D1</accession>
<feature type="compositionally biased region" description="Basic and acidic residues" evidence="1">
    <location>
        <begin position="72"/>
        <end position="95"/>
    </location>
</feature>
<evidence type="ECO:0000256" key="1">
    <source>
        <dbReference type="SAM" id="MobiDB-lite"/>
    </source>
</evidence>
<protein>
    <submittedName>
        <fullName evidence="2">Uncharacterized protein</fullName>
    </submittedName>
</protein>
<feature type="compositionally biased region" description="Basic and acidic residues" evidence="1">
    <location>
        <begin position="35"/>
        <end position="53"/>
    </location>
</feature>
<evidence type="ECO:0000313" key="3">
    <source>
        <dbReference type="Proteomes" id="UP000265140"/>
    </source>
</evidence>
<dbReference type="SUPFAM" id="SSF46966">
    <property type="entry name" value="Spectrin repeat"/>
    <property type="match status" value="1"/>
</dbReference>
<dbReference type="Gene3D" id="1.20.58.60">
    <property type="match status" value="1"/>
</dbReference>
<evidence type="ECO:0000313" key="2">
    <source>
        <dbReference type="Ensembl" id="ENSELUP00000093592.1"/>
    </source>
</evidence>
<sequence length="282" mass="31765">MGNLISRPSCLGQKSKQVRSDEAYLKECFQQRREWHHGEAKREDHTPPSDKPLRMPYVRPPLVQPGSIPGSSERRASFQRRDSRDGSLHRRESREGSPWSWKTLASREVTEVTEVTETVVTEIVEVTEYPSGEKGGDPVVTRTVRVLTGAAEELAEVIITLFHAASCSLLPQGMRSTLTLRDDFADSETFHQSLESLLTWVCEVEELTANQKPASSEVKVVKAQLQEQKVSCRHIFFSSSPIPLLHLSAQYHTTTKAVSQHRAAVKKRLPLKTLHSNKKETC</sequence>
<name>A0AAY5L4D1_ESOLU</name>
<dbReference type="AlphaFoldDB" id="A0AAY5L4D1"/>
<reference evidence="2 3" key="1">
    <citation type="submission" date="2020-02" db="EMBL/GenBank/DDBJ databases">
        <title>Esox lucius (northern pike) genome, fEsoLuc1, primary haplotype.</title>
        <authorList>
            <person name="Myers G."/>
            <person name="Karagic N."/>
            <person name="Meyer A."/>
            <person name="Pippel M."/>
            <person name="Reichard M."/>
            <person name="Winkler S."/>
            <person name="Tracey A."/>
            <person name="Sims Y."/>
            <person name="Howe K."/>
            <person name="Rhie A."/>
            <person name="Formenti G."/>
            <person name="Durbin R."/>
            <person name="Fedrigo O."/>
            <person name="Jarvis E.D."/>
        </authorList>
    </citation>
    <scope>NUCLEOTIDE SEQUENCE [LARGE SCALE GENOMIC DNA]</scope>
</reference>
<feature type="region of interest" description="Disordered" evidence="1">
    <location>
        <begin position="35"/>
        <end position="99"/>
    </location>
</feature>
<proteinExistence type="predicted"/>
<dbReference type="Proteomes" id="UP000265140">
    <property type="component" value="Chromosome 20"/>
</dbReference>
<organism evidence="2 3">
    <name type="scientific">Esox lucius</name>
    <name type="common">Northern pike</name>
    <dbReference type="NCBI Taxonomy" id="8010"/>
    <lineage>
        <taxon>Eukaryota</taxon>
        <taxon>Metazoa</taxon>
        <taxon>Chordata</taxon>
        <taxon>Craniata</taxon>
        <taxon>Vertebrata</taxon>
        <taxon>Euteleostomi</taxon>
        <taxon>Actinopterygii</taxon>
        <taxon>Neopterygii</taxon>
        <taxon>Teleostei</taxon>
        <taxon>Protacanthopterygii</taxon>
        <taxon>Esociformes</taxon>
        <taxon>Esocidae</taxon>
        <taxon>Esox</taxon>
    </lineage>
</organism>
<dbReference type="GeneTree" id="ENSGT00940000161549"/>
<keyword evidence="3" id="KW-1185">Reference proteome</keyword>
<reference evidence="2" key="3">
    <citation type="submission" date="2025-09" db="UniProtKB">
        <authorList>
            <consortium name="Ensembl"/>
        </authorList>
    </citation>
    <scope>IDENTIFICATION</scope>
</reference>
<reference evidence="2" key="2">
    <citation type="submission" date="2025-08" db="UniProtKB">
        <authorList>
            <consortium name="Ensembl"/>
        </authorList>
    </citation>
    <scope>IDENTIFICATION</scope>
</reference>
<dbReference type="Ensembl" id="ENSELUT00000092375.1">
    <property type="protein sequence ID" value="ENSELUP00000093592.1"/>
    <property type="gene ID" value="ENSELUG00000036758.1"/>
</dbReference>